<gene>
    <name evidence="2" type="ORF">T9A_00106</name>
</gene>
<evidence type="ECO:0000259" key="1">
    <source>
        <dbReference type="Pfam" id="PF08241"/>
    </source>
</evidence>
<dbReference type="EMBL" id="ARXU01000001">
    <property type="protein sequence ID" value="KGD62786.1"/>
    <property type="molecule type" value="Genomic_DNA"/>
</dbReference>
<dbReference type="CDD" id="cd02440">
    <property type="entry name" value="AdoMet_MTases"/>
    <property type="match status" value="1"/>
</dbReference>
<dbReference type="InterPro" id="IPR029063">
    <property type="entry name" value="SAM-dependent_MTases_sf"/>
</dbReference>
<comment type="caution">
    <text evidence="2">The sequence shown here is derived from an EMBL/GenBank/DDBJ whole genome shotgun (WGS) entry which is preliminary data.</text>
</comment>
<dbReference type="Proteomes" id="UP000029443">
    <property type="component" value="Unassembled WGS sequence"/>
</dbReference>
<protein>
    <recommendedName>
        <fullName evidence="1">Methyltransferase type 11 domain-containing protein</fullName>
    </recommendedName>
</protein>
<dbReference type="RefSeq" id="WP_035244215.1">
    <property type="nucleotide sequence ID" value="NZ_ARXU01000001.1"/>
</dbReference>
<reference evidence="2 3" key="1">
    <citation type="submission" date="2012-09" db="EMBL/GenBank/DDBJ databases">
        <title>Genome Sequence of alkane-degrading Bacterium Alcanivorax jadensis T9.</title>
        <authorList>
            <person name="Lai Q."/>
            <person name="Shao Z."/>
        </authorList>
    </citation>
    <scope>NUCLEOTIDE SEQUENCE [LARGE SCALE GENOMIC DNA]</scope>
    <source>
        <strain evidence="2 3">T9</strain>
    </source>
</reference>
<evidence type="ECO:0000313" key="2">
    <source>
        <dbReference type="EMBL" id="KGD62786.1"/>
    </source>
</evidence>
<organism evidence="2 3">
    <name type="scientific">Alcanivorax jadensis T9</name>
    <dbReference type="NCBI Taxonomy" id="1177181"/>
    <lineage>
        <taxon>Bacteria</taxon>
        <taxon>Pseudomonadati</taxon>
        <taxon>Pseudomonadota</taxon>
        <taxon>Gammaproteobacteria</taxon>
        <taxon>Oceanospirillales</taxon>
        <taxon>Alcanivoracaceae</taxon>
        <taxon>Alcanivorax</taxon>
    </lineage>
</organism>
<dbReference type="Gene3D" id="3.40.50.150">
    <property type="entry name" value="Vaccinia Virus protein VP39"/>
    <property type="match status" value="1"/>
</dbReference>
<accession>A0ABR4WGM9</accession>
<dbReference type="Pfam" id="PF08241">
    <property type="entry name" value="Methyltransf_11"/>
    <property type="match status" value="1"/>
</dbReference>
<name>A0ABR4WGM9_9GAMM</name>
<feature type="domain" description="Methyltransferase type 11" evidence="1">
    <location>
        <begin position="87"/>
        <end position="135"/>
    </location>
</feature>
<sequence length="258" mass="29007">MQLPPLNRISYNASSPELGRNFDNWLDSEPGQALLAAERAMLGEWLRSQAGQRAVALYSGSGRDMLAESPLPWQTSISTEGFGGTRVRARLELLPLAKASVDLLLLHHVMDFSHDPHQVLREATRSIAPGGKVAIIGFHPISLMGLARWFFWRKRPGWSGRFYRPTRLTDWLQVLGFEVDGMASGFYTMPLSDRGRERLGLLEWLGSLLWPRHGNAYLLVARKRAGIAKLLPSRQHKVPRNTVVPVPVARWGQQNKES</sequence>
<dbReference type="InterPro" id="IPR013216">
    <property type="entry name" value="Methyltransf_11"/>
</dbReference>
<dbReference type="SUPFAM" id="SSF53335">
    <property type="entry name" value="S-adenosyl-L-methionine-dependent methyltransferases"/>
    <property type="match status" value="1"/>
</dbReference>
<keyword evidence="3" id="KW-1185">Reference proteome</keyword>
<evidence type="ECO:0000313" key="3">
    <source>
        <dbReference type="Proteomes" id="UP000029443"/>
    </source>
</evidence>
<proteinExistence type="predicted"/>